<protein>
    <submittedName>
        <fullName evidence="1">Uncharacterized protein</fullName>
    </submittedName>
</protein>
<dbReference type="AlphaFoldDB" id="A0A4Y2KXJ7"/>
<reference evidence="1 2" key="1">
    <citation type="journal article" date="2019" name="Sci. Rep.">
        <title>Orb-weaving spider Araneus ventricosus genome elucidates the spidroin gene catalogue.</title>
        <authorList>
            <person name="Kono N."/>
            <person name="Nakamura H."/>
            <person name="Ohtoshi R."/>
            <person name="Moran D.A.P."/>
            <person name="Shinohara A."/>
            <person name="Yoshida Y."/>
            <person name="Fujiwara M."/>
            <person name="Mori M."/>
            <person name="Tomita M."/>
            <person name="Arakawa K."/>
        </authorList>
    </citation>
    <scope>NUCLEOTIDE SEQUENCE [LARGE SCALE GENOMIC DNA]</scope>
</reference>
<dbReference type="EMBL" id="BGPR01005099">
    <property type="protein sequence ID" value="GBN06790.1"/>
    <property type="molecule type" value="Genomic_DNA"/>
</dbReference>
<evidence type="ECO:0000313" key="2">
    <source>
        <dbReference type="Proteomes" id="UP000499080"/>
    </source>
</evidence>
<name>A0A4Y2KXJ7_ARAVE</name>
<keyword evidence="2" id="KW-1185">Reference proteome</keyword>
<organism evidence="1 2">
    <name type="scientific">Araneus ventricosus</name>
    <name type="common">Orbweaver spider</name>
    <name type="synonym">Epeira ventricosa</name>
    <dbReference type="NCBI Taxonomy" id="182803"/>
    <lineage>
        <taxon>Eukaryota</taxon>
        <taxon>Metazoa</taxon>
        <taxon>Ecdysozoa</taxon>
        <taxon>Arthropoda</taxon>
        <taxon>Chelicerata</taxon>
        <taxon>Arachnida</taxon>
        <taxon>Araneae</taxon>
        <taxon>Araneomorphae</taxon>
        <taxon>Entelegynae</taxon>
        <taxon>Araneoidea</taxon>
        <taxon>Araneidae</taxon>
        <taxon>Araneus</taxon>
    </lineage>
</organism>
<proteinExistence type="predicted"/>
<accession>A0A4Y2KXJ7</accession>
<comment type="caution">
    <text evidence="1">The sequence shown here is derived from an EMBL/GenBank/DDBJ whole genome shotgun (WGS) entry which is preliminary data.</text>
</comment>
<evidence type="ECO:0000313" key="1">
    <source>
        <dbReference type="EMBL" id="GBN06790.1"/>
    </source>
</evidence>
<gene>
    <name evidence="1" type="ORF">AVEN_214896_1</name>
</gene>
<sequence length="100" mass="11209">MILRFEFGFLLGNNSTSSTQITAMAKLTLFYAGQGIGSTGPRKTHQPTTIFVCFSLVRSLLHSPRILSALEMPRTPSQRSPVRHWSEGQFLSEKVREGLR</sequence>
<dbReference type="Proteomes" id="UP000499080">
    <property type="component" value="Unassembled WGS sequence"/>
</dbReference>